<dbReference type="Gene3D" id="3.30.70.270">
    <property type="match status" value="1"/>
</dbReference>
<dbReference type="Gene3D" id="3.10.10.10">
    <property type="entry name" value="HIV Type 1 Reverse Transcriptase, subunit A, domain 1"/>
    <property type="match status" value="1"/>
</dbReference>
<dbReference type="InterPro" id="IPR040676">
    <property type="entry name" value="DUF5641"/>
</dbReference>
<dbReference type="Gene3D" id="1.10.340.70">
    <property type="match status" value="1"/>
</dbReference>
<protein>
    <recommendedName>
        <fullName evidence="8">Integrase catalytic domain-containing protein</fullName>
    </recommendedName>
</protein>
<dbReference type="Pfam" id="PF05380">
    <property type="entry name" value="Peptidase_A17"/>
    <property type="match status" value="1"/>
</dbReference>
<dbReference type="SUPFAM" id="SSF53098">
    <property type="entry name" value="Ribonuclease H-like"/>
    <property type="match status" value="1"/>
</dbReference>
<dbReference type="Gene3D" id="2.60.40.3770">
    <property type="match status" value="1"/>
</dbReference>
<dbReference type="InterPro" id="IPR043502">
    <property type="entry name" value="DNA/RNA_pol_sf"/>
</dbReference>
<evidence type="ECO:0000256" key="1">
    <source>
        <dbReference type="ARBA" id="ARBA00022801"/>
    </source>
</evidence>
<dbReference type="GO" id="GO:0015074">
    <property type="term" value="P:DNA integration"/>
    <property type="evidence" value="ECO:0007669"/>
    <property type="project" value="InterPro"/>
</dbReference>
<feature type="region of interest" description="Disordered" evidence="2">
    <location>
        <begin position="455"/>
        <end position="484"/>
    </location>
</feature>
<dbReference type="InterPro" id="IPR005312">
    <property type="entry name" value="DUF1759"/>
</dbReference>
<reference evidence="7" key="1">
    <citation type="journal article" date="2015" name="Nat. Genet.">
        <title>The genome and transcriptome of the zoonotic hookworm Ancylostoma ceylanicum identify infection-specific gene families.</title>
        <authorList>
            <person name="Schwarz E.M."/>
            <person name="Hu Y."/>
            <person name="Antoshechkin I."/>
            <person name="Miller M.M."/>
            <person name="Sternberg P.W."/>
            <person name="Aroian R.V."/>
        </authorList>
    </citation>
    <scope>NUCLEOTIDE SEQUENCE</scope>
    <source>
        <strain evidence="7">HY135</strain>
    </source>
</reference>
<proteinExistence type="predicted"/>
<dbReference type="GO" id="GO:0004190">
    <property type="term" value="F:aspartic-type endopeptidase activity"/>
    <property type="evidence" value="ECO:0007669"/>
    <property type="project" value="InterPro"/>
</dbReference>
<dbReference type="PROSITE" id="PS50994">
    <property type="entry name" value="INTEGRASE"/>
    <property type="match status" value="1"/>
</dbReference>
<dbReference type="InterPro" id="IPR041588">
    <property type="entry name" value="Integrase_H2C2"/>
</dbReference>
<dbReference type="Pfam" id="PF07245">
    <property type="entry name" value="Phlebovirus_G2"/>
    <property type="match status" value="1"/>
</dbReference>
<dbReference type="PROSITE" id="PS50175">
    <property type="entry name" value="ASP_PROT_RETROV"/>
    <property type="match status" value="1"/>
</dbReference>
<dbReference type="GO" id="GO:0006508">
    <property type="term" value="P:proteolysis"/>
    <property type="evidence" value="ECO:0007669"/>
    <property type="project" value="InterPro"/>
</dbReference>
<gene>
    <name evidence="6" type="primary">Acey_s0203.g1846</name>
    <name evidence="6" type="ORF">Y032_0203g1846</name>
</gene>
<feature type="transmembrane region" description="Helical" evidence="3">
    <location>
        <begin position="2001"/>
        <end position="2022"/>
    </location>
</feature>
<comment type="caution">
    <text evidence="6">The sequence shown here is derived from an EMBL/GenBank/DDBJ whole genome shotgun (WGS) entry which is preliminary data.</text>
</comment>
<feature type="domain" description="Integrase catalytic" evidence="5">
    <location>
        <begin position="1497"/>
        <end position="1684"/>
    </location>
</feature>
<dbReference type="EMBL" id="JARK01001539">
    <property type="protein sequence ID" value="EYB91703.1"/>
    <property type="molecule type" value="Genomic_DNA"/>
</dbReference>
<keyword evidence="3" id="KW-0812">Transmembrane</keyword>
<dbReference type="InterPro" id="IPR001584">
    <property type="entry name" value="Integrase_cat-core"/>
</dbReference>
<dbReference type="InterPro" id="IPR009878">
    <property type="entry name" value="Phlebovirus_G2_fusion"/>
</dbReference>
<keyword evidence="3" id="KW-0472">Membrane</keyword>
<evidence type="ECO:0000259" key="4">
    <source>
        <dbReference type="PROSITE" id="PS50175"/>
    </source>
</evidence>
<dbReference type="PANTHER" id="PTHR47331">
    <property type="entry name" value="PHD-TYPE DOMAIN-CONTAINING PROTEIN"/>
    <property type="match status" value="1"/>
</dbReference>
<dbReference type="Pfam" id="PF00078">
    <property type="entry name" value="RVT_1"/>
    <property type="match status" value="1"/>
</dbReference>
<dbReference type="Pfam" id="PF17921">
    <property type="entry name" value="Integrase_H2C2"/>
    <property type="match status" value="1"/>
</dbReference>
<feature type="region of interest" description="Disordered" evidence="2">
    <location>
        <begin position="128"/>
        <end position="155"/>
    </location>
</feature>
<dbReference type="STRING" id="53326.A0A016SLX8"/>
<dbReference type="InterPro" id="IPR021109">
    <property type="entry name" value="Peptidase_aspartic_dom_sf"/>
</dbReference>
<dbReference type="OrthoDB" id="5825988at2759"/>
<dbReference type="Proteomes" id="UP000024635">
    <property type="component" value="Unassembled WGS sequence"/>
</dbReference>
<feature type="domain" description="Peptidase A2" evidence="4">
    <location>
        <begin position="522"/>
        <end position="637"/>
    </location>
</feature>
<dbReference type="InterPro" id="IPR000477">
    <property type="entry name" value="RT_dom"/>
</dbReference>
<keyword evidence="7" id="KW-1185">Reference proteome</keyword>
<dbReference type="InterPro" id="IPR008042">
    <property type="entry name" value="Retrotrans_Pao"/>
</dbReference>
<dbReference type="GO" id="GO:0042575">
    <property type="term" value="C:DNA polymerase complex"/>
    <property type="evidence" value="ECO:0007669"/>
    <property type="project" value="UniProtKB-ARBA"/>
</dbReference>
<evidence type="ECO:0000256" key="2">
    <source>
        <dbReference type="SAM" id="MobiDB-lite"/>
    </source>
</evidence>
<accession>A0A016SLX8</accession>
<keyword evidence="3" id="KW-1133">Transmembrane helix</keyword>
<evidence type="ECO:0000259" key="5">
    <source>
        <dbReference type="PROSITE" id="PS50994"/>
    </source>
</evidence>
<dbReference type="InterPro" id="IPR001995">
    <property type="entry name" value="Peptidase_A2_cat"/>
</dbReference>
<sequence>MTELAGFKTRISMACRTLNALQTKVQTIDQAFEFPTTATECTIFIAEKMAEINEIELSVAYLLENLKSQIEAAMTSTMTRKEQSERERLMNELDAFLNTEANEMEIMAIQWKARLKFRIQELEKQSSLIQARPTTSASTSARDTDTDSLVSSSRHVENKMRLPQLEVPTFSGSYKDYPTFWTIYNSLIHSNPQLTNTDKFLFLRQALKGPAATLLGNMPVIGENYEKAIKLLDKRFNKSGCIADLLITELEKLPRAQSNAVSCRQTLTALTEKLTHIECSGVPLDNNRMWRRLILSKFPDAMSEKVLSKEQEEGRPFSTDEILDILENATAMKETIALTTDAFQDRFTLSHPKHHHTREGYTRHARFEQPLRNSDQRNRTSFLCVCGSPAHTIMQCPTLKTAEARRKEAGRRKVCWKCFRSNHKSSECSVLGPCPRCSKDHHSALCMAEHSTNNTAVPASRPVQPRTPIANRFSTGRARPSQNAEIVCHETEKPSKESEKQFVLMTATALAFNMNEMDYEPITVFFDTGAQKSFINSEKSRNLSLPVINNTTFTVSGFGGLMETFPSNEVSLTLKDKKGRAMKGITIHTKSPLTSAMSTAKLSPADRKFIRRQRIRVAQPTLEDAMITPDILLGQDLIDSFLLRNEACITLPSGLILTPTVFGYAISGNSFVSGSQVSQTLRENGAILVATPVVNQAREEYKQDIKNLYELESLGIKVDREDDEESILQFMNSYRSTIRIEDGKITAGFPFLSNVTQLKDNFNVAIKRLHALLRVLHHDPEKMSLYSNALQEYSDHGIIEEVQEHDTEGLTTFYLPHRHVWTPGKSTQLRIVFDASSHAKGELSLNDVVHQGYSLTSCIFDILMKFRTYDNAMIADIQKAFLQIHLPMDHRDATRFLWVKDHSKPPSGSNIKYYRFCRVPFGINAGPAILNQALLKHLESFNNTTYSEISDMLYVDNVVLEGRTPEELLEKYRESKEIFMRVGMNLRDYLSNCPYVNDSIPAPDRASSTVTKVLGIQWNSEHDELALECSAKTHTRTTKRSVLSQINGLCFDPLGLLTPLLTKGKTFLQDLHRKKLGWDDPLSHEDSKTWTSIKQDMINFSVSLPRRVTQREGCKKRTLSVFVDSSKRVYACVAYITTETEEERYTRLYCAKSKVAPISRTQTIPKLELLAIFIGMNMTEYIISKSGLKYDEVNIFSDSTIALAWIHSKKRLPSLVTKLTQKIQLSRERIANSQKIRFYHVPTEENVADHATRGLSRDDAQNHTWFKGPKWLNSMESDWPVCPAKELSQTEEEECYAFLNIIEETHEIPQKKARIWPTEKISSYDKLKRVVAYSLRFLRNISNSRIAPIDNCCETFAQIPNAQEMLLAERYLIQDEQQQADLESLMRSCRNKDVKTDDCGLVRKFGRLQNADLSYNTVNPIYLPRKGLLNERIATQLHRDLAHCGSNQLVHSLRNKFWIPADKTLCRRTIRSCTTCQRHNAFPFKYPRMGPLPPERVTQSPPFSFTGVDMMGPLVIKNASKDDEKRYVALFTCLVTRMVHLEVATDLSARSFLLVFKRFTARRGVPLKIISDNGTNFRLSETILSHEDSPSSSEFSLFLAKHSIQWNFIPPASPWMGGAWERMVGTVKRALLKTIGRRKVTEEIFATFLCEIESVVNSRPLTVIGNHDDINDVLRPVDFIYKSIRHGTEVIPQEEQCQDDPPFQPTPEISTQLDAKRAILEAEKLTAKFWEKWKTEYLIELRERHVLYGNNYKSAKRPPQVGDVVLIDDDLRTSKDHWPMGLIQELVKSKDGEIRSAVLKTSTGRCTQRPINRLIPLEIHSTTQSEAVSSIESNKEPQQDIVANTDQHRRPVLERKAKKPVNYCENTTSVSTTSTKGGTQTMLLALIACSLLSSTTAAVLKCTRSGVQIDSRSISNTTFQSELCVNHRDCSIIQSTPPIHQQDLGAHQLINPYVVSWRALVNASQHVKEIKCPEQSICNAIHCTFCPLLLGNPECFPKTTIAVTATLLYIVTAVTIVLSKLYGCIRNTTRKSNGDNHSIERPEIELMDLSEPRKPSHLEVSSIPTNRSKLLFVLSILAVMTLSTNSCQHTHVLNTKDITCNGVEKSAQCRNTIDHTFTMSNFKREVCMKIEHKRDFIGTLHLQLDSIRFKCTPVTHFFTRNVKLQTMSTKRCAQAGSCTQHHCRTTGQTSFVPELNKSYHFPGITRCQESCGGIGCGCLLPMPGCLFSRTYAEPADESIYEVFSCASWTEVAVLKTRLNLNTGEDIKREVVIHPQETLQFGEMNITLDFITTPFIPELDRKFVQILNKEAPDTIIAHQDDTFAVKCLTPQTARNFTKCRVIDTCSCTAKSVRNDCHCVNMNITERMNSIDTRLPLRNSEFRMEADWNTVEVVSHSSVAEISISTEGNWTTATVIATTECEVTTSNAKGCYNCIQGATVNFTCRSTAKTIAEIICTDHHYAIDCGPNAPLTTVVINSNTAHYITQCSVQCGEKKHDFSISGSLYYHSMWKDDPASAANKRANYVNLINIPEISNIARVIGKWWTTSLIAAVAVATAVAVTALWAPLLLQNCLKHCTEINTGVKHH</sequence>
<dbReference type="Pfam" id="PF18701">
    <property type="entry name" value="DUF5641"/>
    <property type="match status" value="1"/>
</dbReference>
<dbReference type="GO" id="GO:0003676">
    <property type="term" value="F:nucleic acid binding"/>
    <property type="evidence" value="ECO:0007669"/>
    <property type="project" value="InterPro"/>
</dbReference>
<organism evidence="6 7">
    <name type="scientific">Ancylostoma ceylanicum</name>
    <dbReference type="NCBI Taxonomy" id="53326"/>
    <lineage>
        <taxon>Eukaryota</taxon>
        <taxon>Metazoa</taxon>
        <taxon>Ecdysozoa</taxon>
        <taxon>Nematoda</taxon>
        <taxon>Chromadorea</taxon>
        <taxon>Rhabditida</taxon>
        <taxon>Rhabditina</taxon>
        <taxon>Rhabditomorpha</taxon>
        <taxon>Strongyloidea</taxon>
        <taxon>Ancylostomatidae</taxon>
        <taxon>Ancylostomatinae</taxon>
        <taxon>Ancylostoma</taxon>
    </lineage>
</organism>
<dbReference type="Pfam" id="PF03564">
    <property type="entry name" value="DUF1759"/>
    <property type="match status" value="1"/>
</dbReference>
<evidence type="ECO:0000256" key="3">
    <source>
        <dbReference type="SAM" id="Phobius"/>
    </source>
</evidence>
<dbReference type="InterPro" id="IPR036397">
    <property type="entry name" value="RNaseH_sf"/>
</dbReference>
<evidence type="ECO:0000313" key="7">
    <source>
        <dbReference type="Proteomes" id="UP000024635"/>
    </source>
</evidence>
<dbReference type="Gene3D" id="3.30.420.10">
    <property type="entry name" value="Ribonuclease H-like superfamily/Ribonuclease H"/>
    <property type="match status" value="2"/>
</dbReference>
<feature type="compositionally biased region" description="Low complexity" evidence="2">
    <location>
        <begin position="131"/>
        <end position="141"/>
    </location>
</feature>
<dbReference type="SUPFAM" id="SSF56672">
    <property type="entry name" value="DNA/RNA polymerases"/>
    <property type="match status" value="1"/>
</dbReference>
<keyword evidence="1" id="KW-0378">Hydrolase</keyword>
<evidence type="ECO:0008006" key="8">
    <source>
        <dbReference type="Google" id="ProtNLM"/>
    </source>
</evidence>
<feature type="transmembrane region" description="Helical" evidence="3">
    <location>
        <begin position="2541"/>
        <end position="2563"/>
    </location>
</feature>
<dbReference type="Gene3D" id="2.40.70.10">
    <property type="entry name" value="Acid Proteases"/>
    <property type="match status" value="1"/>
</dbReference>
<dbReference type="PANTHER" id="PTHR47331:SF5">
    <property type="entry name" value="RIBONUCLEASE H"/>
    <property type="match status" value="1"/>
</dbReference>
<name>A0A016SLX8_9BILA</name>
<dbReference type="SUPFAM" id="SSF50630">
    <property type="entry name" value="Acid proteases"/>
    <property type="match status" value="1"/>
</dbReference>
<dbReference type="InterPro" id="IPR012337">
    <property type="entry name" value="RNaseH-like_sf"/>
</dbReference>
<dbReference type="InterPro" id="IPR043128">
    <property type="entry name" value="Rev_trsase/Diguanyl_cyclase"/>
</dbReference>
<evidence type="ECO:0000313" key="6">
    <source>
        <dbReference type="EMBL" id="EYB91703.1"/>
    </source>
</evidence>